<accession>A0A9E5MKQ5</accession>
<reference evidence="1 2" key="1">
    <citation type="submission" date="2019-06" db="EMBL/GenBank/DDBJ databases">
        <authorList>
            <person name="De-Chao Zhang Q."/>
        </authorList>
    </citation>
    <scope>NUCLEOTIDE SEQUENCE [LARGE SCALE GENOMIC DNA]</scope>
    <source>
        <strain evidence="1 2">KN1116</strain>
    </source>
</reference>
<reference evidence="1 2" key="2">
    <citation type="submission" date="2020-03" db="EMBL/GenBank/DDBJ databases">
        <title>Chryseoglobus sp. isolated from a deep-sea seamount.</title>
        <authorList>
            <person name="Zhang D.-C."/>
        </authorList>
    </citation>
    <scope>NUCLEOTIDE SEQUENCE [LARGE SCALE GENOMIC DNA]</scope>
    <source>
        <strain evidence="1 2">KN1116</strain>
    </source>
</reference>
<comment type="caution">
    <text evidence="1">The sequence shown here is derived from an EMBL/GenBank/DDBJ whole genome shotgun (WGS) entry which is preliminary data.</text>
</comment>
<name>A0A9E5MKQ5_9MICO</name>
<protein>
    <submittedName>
        <fullName evidence="1">Glycosyltransferase family 4 protein</fullName>
    </submittedName>
</protein>
<dbReference type="EMBL" id="VIKT02000008">
    <property type="protein sequence ID" value="NHF62896.1"/>
    <property type="molecule type" value="Genomic_DNA"/>
</dbReference>
<dbReference type="SUPFAM" id="SSF53756">
    <property type="entry name" value="UDP-Glycosyltransferase/glycogen phosphorylase"/>
    <property type="match status" value="1"/>
</dbReference>
<evidence type="ECO:0000313" key="2">
    <source>
        <dbReference type="Proteomes" id="UP000818266"/>
    </source>
</evidence>
<sequence length="392" mass="43240">MSRLKRLAGHVIRALPEGLVGRLLPGEYRYRPADIPAPSRAPETPVRLYIAPANFAGQAWQWARAAERHLPGVGAVSMVEVLRAGFRHPADTPVPRGVYAASGRWQRAERTVVARDFTHLIVEAERWPFGGVLLESVDEQVQWALDRGLHVAMLCHGSDIRLPSRHAELEADSPFRTALGDQIAHYQRLTERNRALLDRLDLPVFVSTPDLLRDVPQATWLPVVVDVDRWATDAAPLSRAVPRVVHAPSRAAMKGSELVEPTLHRLHEQGLIDYRRLEKLPHEGMVAAYRDADIVLDQFSMGIYGVAACEAMAAGRVVVSHVADFSRETVLAATSQRLPIVQARAAELETVLRGLLDDREAARATAALGPDFVRAVHDGRRSAQVLGPFLLG</sequence>
<dbReference type="Gene3D" id="3.40.50.2000">
    <property type="entry name" value="Glycogen Phosphorylase B"/>
    <property type="match status" value="1"/>
</dbReference>
<organism evidence="1 2">
    <name type="scientific">Microcella pacifica</name>
    <dbReference type="NCBI Taxonomy" id="2591847"/>
    <lineage>
        <taxon>Bacteria</taxon>
        <taxon>Bacillati</taxon>
        <taxon>Actinomycetota</taxon>
        <taxon>Actinomycetes</taxon>
        <taxon>Micrococcales</taxon>
        <taxon>Microbacteriaceae</taxon>
        <taxon>Microcella</taxon>
    </lineage>
</organism>
<dbReference type="Proteomes" id="UP000818266">
    <property type="component" value="Unassembled WGS sequence"/>
</dbReference>
<dbReference type="OrthoDB" id="9809622at2"/>
<evidence type="ECO:0000313" key="1">
    <source>
        <dbReference type="EMBL" id="NHF62896.1"/>
    </source>
</evidence>
<keyword evidence="2" id="KW-1185">Reference proteome</keyword>
<gene>
    <name evidence="1" type="ORF">FK219_006545</name>
</gene>
<dbReference type="AlphaFoldDB" id="A0A9E5MKQ5"/>
<proteinExistence type="predicted"/>
<dbReference type="RefSeq" id="WP_152582456.1">
    <property type="nucleotide sequence ID" value="NZ_VIKT02000008.1"/>
</dbReference>